<organism evidence="2 3">
    <name type="scientific">Sulfuricurvum kujiense</name>
    <dbReference type="NCBI Taxonomy" id="148813"/>
    <lineage>
        <taxon>Bacteria</taxon>
        <taxon>Pseudomonadati</taxon>
        <taxon>Campylobacterota</taxon>
        <taxon>Epsilonproteobacteria</taxon>
        <taxon>Campylobacterales</taxon>
        <taxon>Sulfurimonadaceae</taxon>
        <taxon>Sulfuricurvum</taxon>
    </lineage>
</organism>
<accession>A0A2D3WK90</accession>
<dbReference type="RefSeq" id="WP_294897197.1">
    <property type="nucleotide sequence ID" value="NZ_DLUI01000155.1"/>
</dbReference>
<dbReference type="GO" id="GO:0000160">
    <property type="term" value="P:phosphorelay signal transduction system"/>
    <property type="evidence" value="ECO:0007669"/>
    <property type="project" value="InterPro"/>
</dbReference>
<dbReference type="EMBL" id="DLUI01000155">
    <property type="protein sequence ID" value="DAB37519.1"/>
    <property type="molecule type" value="Genomic_DNA"/>
</dbReference>
<dbReference type="InterPro" id="IPR036641">
    <property type="entry name" value="HPT_dom_sf"/>
</dbReference>
<evidence type="ECO:0000313" key="3">
    <source>
        <dbReference type="Proteomes" id="UP000228859"/>
    </source>
</evidence>
<dbReference type="InterPro" id="IPR008207">
    <property type="entry name" value="Sig_transdc_His_kin_Hpt_dom"/>
</dbReference>
<reference evidence="2 3" key="1">
    <citation type="journal article" date="2017" name="Front. Microbiol.">
        <title>Comparative Genomic Analysis of the Class Epsilonproteobacteria and Proposed Reclassification to Epsilonbacteraeota (phyl. nov.).</title>
        <authorList>
            <person name="Waite D.W."/>
            <person name="Vanwonterghem I."/>
            <person name="Rinke C."/>
            <person name="Parks D.H."/>
            <person name="Zhang Y."/>
            <person name="Takai K."/>
            <person name="Sievert S.M."/>
            <person name="Simon J."/>
            <person name="Campbell B.J."/>
            <person name="Hanson T.E."/>
            <person name="Woyke T."/>
            <person name="Klotz M.G."/>
            <person name="Hugenholtz P."/>
        </authorList>
    </citation>
    <scope>NUCLEOTIDE SEQUENCE [LARGE SCALE GENOMIC DNA]</scope>
    <source>
        <strain evidence="2">UBA12443</strain>
    </source>
</reference>
<evidence type="ECO:0000259" key="1">
    <source>
        <dbReference type="Pfam" id="PF01627"/>
    </source>
</evidence>
<dbReference type="Proteomes" id="UP000228859">
    <property type="component" value="Unassembled WGS sequence"/>
</dbReference>
<comment type="caution">
    <text evidence="2">The sequence shown here is derived from an EMBL/GenBank/DDBJ whole genome shotgun (WGS) entry which is preliminary data.</text>
</comment>
<gene>
    <name evidence="2" type="ORF">CFH83_10775</name>
</gene>
<dbReference type="AlphaFoldDB" id="A0A2D3WK90"/>
<name>A0A2D3WK90_9BACT</name>
<feature type="domain" description="HPt" evidence="1">
    <location>
        <begin position="5"/>
        <end position="68"/>
    </location>
</feature>
<protein>
    <recommendedName>
        <fullName evidence="1">HPt domain-containing protein</fullName>
    </recommendedName>
</protein>
<sequence>MLREILRDSLDELFLSIQKIGKAFELIQNKHVEPDDIHHIKRMIHSLKGSLQAIGMHDEASAAIELEEEIFRFLNNASNKGIYIGKEDVNGWFTRLNAIEFSLKGYMF</sequence>
<evidence type="ECO:0000313" key="2">
    <source>
        <dbReference type="EMBL" id="DAB37519.1"/>
    </source>
</evidence>
<dbReference type="Gene3D" id="1.20.120.160">
    <property type="entry name" value="HPT domain"/>
    <property type="match status" value="1"/>
</dbReference>
<dbReference type="GO" id="GO:0004672">
    <property type="term" value="F:protein kinase activity"/>
    <property type="evidence" value="ECO:0007669"/>
    <property type="project" value="UniProtKB-ARBA"/>
</dbReference>
<proteinExistence type="predicted"/>
<dbReference type="Pfam" id="PF01627">
    <property type="entry name" value="Hpt"/>
    <property type="match status" value="1"/>
</dbReference>
<dbReference type="SUPFAM" id="SSF47226">
    <property type="entry name" value="Histidine-containing phosphotransfer domain, HPT domain"/>
    <property type="match status" value="1"/>
</dbReference>